<protein>
    <submittedName>
        <fullName evidence="6">CDCP2-like protein</fullName>
    </submittedName>
</protein>
<dbReference type="Proteomes" id="UP001164746">
    <property type="component" value="Chromosome 17"/>
</dbReference>
<dbReference type="SUPFAM" id="SSF57414">
    <property type="entry name" value="Hairpin loop containing domain-like"/>
    <property type="match status" value="3"/>
</dbReference>
<evidence type="ECO:0000256" key="2">
    <source>
        <dbReference type="PROSITE-ProRule" id="PRU00059"/>
    </source>
</evidence>
<proteinExistence type="predicted"/>
<dbReference type="EMBL" id="CP111028">
    <property type="protein sequence ID" value="WAR31389.1"/>
    <property type="molecule type" value="Genomic_DNA"/>
</dbReference>
<feature type="transmembrane region" description="Helical" evidence="3">
    <location>
        <begin position="485"/>
        <end position="508"/>
    </location>
</feature>
<evidence type="ECO:0000259" key="5">
    <source>
        <dbReference type="PROSITE" id="PS50948"/>
    </source>
</evidence>
<dbReference type="SMART" id="SM00473">
    <property type="entry name" value="PAN_AP"/>
    <property type="match status" value="3"/>
</dbReference>
<evidence type="ECO:0000313" key="7">
    <source>
        <dbReference type="Proteomes" id="UP001164746"/>
    </source>
</evidence>
<dbReference type="Pfam" id="PF00024">
    <property type="entry name" value="PAN_1"/>
    <property type="match status" value="3"/>
</dbReference>
<keyword evidence="3" id="KW-0472">Membrane</keyword>
<accession>A0ABY7GDH1</accession>
<dbReference type="PANTHER" id="PTHR24255:SF10">
    <property type="entry name" value="MANNAN-BINDING LECTIN SERINE PROTEASE 2"/>
    <property type="match status" value="1"/>
</dbReference>
<comment type="caution">
    <text evidence="2">Lacks conserved residue(s) required for the propagation of feature annotation.</text>
</comment>
<feature type="domain" description="Apple" evidence="5">
    <location>
        <begin position="3"/>
        <end position="92"/>
    </location>
</feature>
<evidence type="ECO:0000256" key="3">
    <source>
        <dbReference type="SAM" id="Phobius"/>
    </source>
</evidence>
<dbReference type="PANTHER" id="PTHR24255">
    <property type="entry name" value="COMPLEMENT COMPONENT 1, S SUBCOMPONENT-RELATED"/>
    <property type="match status" value="1"/>
</dbReference>
<dbReference type="Gene3D" id="2.60.120.290">
    <property type="entry name" value="Spermadhesin, CUB domain"/>
    <property type="match status" value="2"/>
</dbReference>
<dbReference type="PROSITE" id="PS01180">
    <property type="entry name" value="CUB"/>
    <property type="match status" value="2"/>
</dbReference>
<keyword evidence="7" id="KW-1185">Reference proteome</keyword>
<reference evidence="6" key="1">
    <citation type="submission" date="2022-11" db="EMBL/GenBank/DDBJ databases">
        <title>Centuries of genome instability and evolution in soft-shell clam transmissible cancer (bioRxiv).</title>
        <authorList>
            <person name="Hart S.F.M."/>
            <person name="Yonemitsu M.A."/>
            <person name="Giersch R.M."/>
            <person name="Beal B.F."/>
            <person name="Arriagada G."/>
            <person name="Davis B.W."/>
            <person name="Ostrander E.A."/>
            <person name="Goff S.P."/>
            <person name="Metzger M.J."/>
        </authorList>
    </citation>
    <scope>NUCLEOTIDE SEQUENCE</scope>
    <source>
        <strain evidence="6">MELC-2E11</strain>
        <tissue evidence="6">Siphon/mantle</tissue>
    </source>
</reference>
<dbReference type="Gene3D" id="3.50.4.10">
    <property type="entry name" value="Hepatocyte Growth Factor"/>
    <property type="match status" value="3"/>
</dbReference>
<dbReference type="InterPro" id="IPR003609">
    <property type="entry name" value="Pan_app"/>
</dbReference>
<keyword evidence="3" id="KW-1133">Transmembrane helix</keyword>
<keyword evidence="1" id="KW-1015">Disulfide bond</keyword>
<dbReference type="SMART" id="SM00042">
    <property type="entry name" value="CUB"/>
    <property type="match status" value="1"/>
</dbReference>
<feature type="domain" description="Apple" evidence="5">
    <location>
        <begin position="182"/>
        <end position="261"/>
    </location>
</feature>
<dbReference type="InterPro" id="IPR035914">
    <property type="entry name" value="Sperma_CUB_dom_sf"/>
</dbReference>
<evidence type="ECO:0000256" key="1">
    <source>
        <dbReference type="ARBA" id="ARBA00023157"/>
    </source>
</evidence>
<keyword evidence="3" id="KW-0812">Transmembrane</keyword>
<dbReference type="CDD" id="cd01099">
    <property type="entry name" value="PAN_AP_HGF"/>
    <property type="match status" value="3"/>
</dbReference>
<name>A0ABY7GDH1_MYAAR</name>
<dbReference type="Pfam" id="PF00431">
    <property type="entry name" value="CUB"/>
    <property type="match status" value="2"/>
</dbReference>
<evidence type="ECO:0000259" key="4">
    <source>
        <dbReference type="PROSITE" id="PS01180"/>
    </source>
</evidence>
<dbReference type="PROSITE" id="PS50948">
    <property type="entry name" value="PAN"/>
    <property type="match status" value="2"/>
</dbReference>
<dbReference type="CDD" id="cd00041">
    <property type="entry name" value="CUB"/>
    <property type="match status" value="1"/>
</dbReference>
<organism evidence="6 7">
    <name type="scientific">Mya arenaria</name>
    <name type="common">Soft-shell clam</name>
    <dbReference type="NCBI Taxonomy" id="6604"/>
    <lineage>
        <taxon>Eukaryota</taxon>
        <taxon>Metazoa</taxon>
        <taxon>Spiralia</taxon>
        <taxon>Lophotrochozoa</taxon>
        <taxon>Mollusca</taxon>
        <taxon>Bivalvia</taxon>
        <taxon>Autobranchia</taxon>
        <taxon>Heteroconchia</taxon>
        <taxon>Euheterodonta</taxon>
        <taxon>Imparidentia</taxon>
        <taxon>Neoheterodontei</taxon>
        <taxon>Myida</taxon>
        <taxon>Myoidea</taxon>
        <taxon>Myidae</taxon>
        <taxon>Mya</taxon>
    </lineage>
</organism>
<feature type="domain" description="CUB" evidence="4">
    <location>
        <begin position="265"/>
        <end position="378"/>
    </location>
</feature>
<gene>
    <name evidence="6" type="ORF">MAR_033931</name>
</gene>
<sequence>MDCFVLGDTENVFRSLYRRVPGHYLAAIPQAVFADVTVDECARSCVDELAFECQSFDVDNLKRECHLHNHTHRDPGIGLQYSPEFDHYRNGPISRFINYGHGGLQTVEGVQTHNKIVLGVNLDACAQLCLAETSFSCESFDYVFSEQSCQLSQYIAANVYGIRTVFEPGYRVMHYELIGEYLEHFYPTPYASVPGRNDRELRKVTPETCARKCLQEKEFVCRSFDYQIQRGTCLLSHVTGSDAGGLYTPEGVGVHHFEMKPTLDCGGSLAGERGGLASPNWPRNYLHHLNCTWTISVQAHKIIRLSIHHLDLGWRPGDWCSQEVDSLTVTEVADQGRQSTCIDGESRELSTLTNTASVNFVTNSDRDAQGFRIFYTADWPCNTTYMDDQGQFASPRWPGMYPANSACNWTLVAPFGGQLAMTGDSNDNKNHDVIKLTAIFVEPDMRNEFGDKNNSVLFDGETGDDIGRNVPDVTRADTGSRDTRAIFVGVLAAFVSMVAVMMLAFLFACRYYSAVPEAGFVDEDDVDEAARLPLPWPFYVFCE</sequence>
<feature type="domain" description="CUB" evidence="4">
    <location>
        <begin position="381"/>
        <end position="416"/>
    </location>
</feature>
<dbReference type="InterPro" id="IPR000859">
    <property type="entry name" value="CUB_dom"/>
</dbReference>
<dbReference type="SUPFAM" id="SSF49854">
    <property type="entry name" value="Spermadhesin, CUB domain"/>
    <property type="match status" value="2"/>
</dbReference>
<evidence type="ECO:0000313" key="6">
    <source>
        <dbReference type="EMBL" id="WAR31389.1"/>
    </source>
</evidence>